<gene>
    <name evidence="1" type="ORF">EVAR_20494_1</name>
</gene>
<protein>
    <submittedName>
        <fullName evidence="1">Uncharacterized protein</fullName>
    </submittedName>
</protein>
<reference evidence="1 2" key="1">
    <citation type="journal article" date="2019" name="Commun. Biol.">
        <title>The bagworm genome reveals a unique fibroin gene that provides high tensile strength.</title>
        <authorList>
            <person name="Kono N."/>
            <person name="Nakamura H."/>
            <person name="Ohtoshi R."/>
            <person name="Tomita M."/>
            <person name="Numata K."/>
            <person name="Arakawa K."/>
        </authorList>
    </citation>
    <scope>NUCLEOTIDE SEQUENCE [LARGE SCALE GENOMIC DNA]</scope>
</reference>
<dbReference type="AlphaFoldDB" id="A0A4C1Y8Z5"/>
<sequence>MITFGITAFSKRSPSLRRRRWTLLFTAYRRAEQSVIILSGGPPAGRPGARTGDPQVGSFINLIPAAGNSKNLNLKFRRLSLSQLCGKNP</sequence>
<evidence type="ECO:0000313" key="2">
    <source>
        <dbReference type="Proteomes" id="UP000299102"/>
    </source>
</evidence>
<accession>A0A4C1Y8Z5</accession>
<proteinExistence type="predicted"/>
<organism evidence="1 2">
    <name type="scientific">Eumeta variegata</name>
    <name type="common">Bagworm moth</name>
    <name type="synonym">Eumeta japonica</name>
    <dbReference type="NCBI Taxonomy" id="151549"/>
    <lineage>
        <taxon>Eukaryota</taxon>
        <taxon>Metazoa</taxon>
        <taxon>Ecdysozoa</taxon>
        <taxon>Arthropoda</taxon>
        <taxon>Hexapoda</taxon>
        <taxon>Insecta</taxon>
        <taxon>Pterygota</taxon>
        <taxon>Neoptera</taxon>
        <taxon>Endopterygota</taxon>
        <taxon>Lepidoptera</taxon>
        <taxon>Glossata</taxon>
        <taxon>Ditrysia</taxon>
        <taxon>Tineoidea</taxon>
        <taxon>Psychidae</taxon>
        <taxon>Oiketicinae</taxon>
        <taxon>Eumeta</taxon>
    </lineage>
</organism>
<evidence type="ECO:0000313" key="1">
    <source>
        <dbReference type="EMBL" id="GBP71394.1"/>
    </source>
</evidence>
<name>A0A4C1Y8Z5_EUMVA</name>
<dbReference type="Proteomes" id="UP000299102">
    <property type="component" value="Unassembled WGS sequence"/>
</dbReference>
<dbReference type="EMBL" id="BGZK01001106">
    <property type="protein sequence ID" value="GBP71394.1"/>
    <property type="molecule type" value="Genomic_DNA"/>
</dbReference>
<comment type="caution">
    <text evidence="1">The sequence shown here is derived from an EMBL/GenBank/DDBJ whole genome shotgun (WGS) entry which is preliminary data.</text>
</comment>
<keyword evidence="2" id="KW-1185">Reference proteome</keyword>